<dbReference type="AlphaFoldDB" id="A0A078JVJ9"/>
<evidence type="ECO:0000256" key="1">
    <source>
        <dbReference type="SAM" id="SignalP"/>
    </source>
</evidence>
<keyword evidence="3" id="KW-1185">Reference proteome</keyword>
<sequence length="31" mass="3155">MAVLLVALLSGVVSSLQRNDEGGVRGFLGPV</sequence>
<keyword evidence="1" id="KW-0732">Signal</keyword>
<dbReference type="Proteomes" id="UP000028999">
    <property type="component" value="Unassembled WGS sequence"/>
</dbReference>
<gene>
    <name evidence="2" type="primary">BnaCnng64240D</name>
    <name evidence="2" type="ORF">GSBRNA2T00088875001</name>
</gene>
<evidence type="ECO:0000313" key="2">
    <source>
        <dbReference type="EMBL" id="CDY69571.1"/>
    </source>
</evidence>
<dbReference type="PaxDb" id="3708-A0A078JVJ9"/>
<evidence type="ECO:0000313" key="3">
    <source>
        <dbReference type="Proteomes" id="UP000028999"/>
    </source>
</evidence>
<feature type="signal peptide" evidence="1">
    <location>
        <begin position="1"/>
        <end position="15"/>
    </location>
</feature>
<accession>A0A078JVJ9</accession>
<name>A0A078JVJ9_BRANA</name>
<proteinExistence type="predicted"/>
<dbReference type="EMBL" id="LK039747">
    <property type="protein sequence ID" value="CDY69571.1"/>
    <property type="molecule type" value="Genomic_DNA"/>
</dbReference>
<protein>
    <submittedName>
        <fullName evidence="2">BnaCnng64240D protein</fullName>
    </submittedName>
</protein>
<organism evidence="2 3">
    <name type="scientific">Brassica napus</name>
    <name type="common">Rape</name>
    <dbReference type="NCBI Taxonomy" id="3708"/>
    <lineage>
        <taxon>Eukaryota</taxon>
        <taxon>Viridiplantae</taxon>
        <taxon>Streptophyta</taxon>
        <taxon>Embryophyta</taxon>
        <taxon>Tracheophyta</taxon>
        <taxon>Spermatophyta</taxon>
        <taxon>Magnoliopsida</taxon>
        <taxon>eudicotyledons</taxon>
        <taxon>Gunneridae</taxon>
        <taxon>Pentapetalae</taxon>
        <taxon>rosids</taxon>
        <taxon>malvids</taxon>
        <taxon>Brassicales</taxon>
        <taxon>Brassicaceae</taxon>
        <taxon>Brassiceae</taxon>
        <taxon>Brassica</taxon>
    </lineage>
</organism>
<reference evidence="2 3" key="1">
    <citation type="journal article" date="2014" name="Science">
        <title>Plant genetics. Early allopolyploid evolution in the post-Neolithic Brassica napus oilseed genome.</title>
        <authorList>
            <person name="Chalhoub B."/>
            <person name="Denoeud F."/>
            <person name="Liu S."/>
            <person name="Parkin I.A."/>
            <person name="Tang H."/>
            <person name="Wang X."/>
            <person name="Chiquet J."/>
            <person name="Belcram H."/>
            <person name="Tong C."/>
            <person name="Samans B."/>
            <person name="Correa M."/>
            <person name="Da Silva C."/>
            <person name="Just J."/>
            <person name="Falentin C."/>
            <person name="Koh C.S."/>
            <person name="Le Clainche I."/>
            <person name="Bernard M."/>
            <person name="Bento P."/>
            <person name="Noel B."/>
            <person name="Labadie K."/>
            <person name="Alberti A."/>
            <person name="Charles M."/>
            <person name="Arnaud D."/>
            <person name="Guo H."/>
            <person name="Daviaud C."/>
            <person name="Alamery S."/>
            <person name="Jabbari K."/>
            <person name="Zhao M."/>
            <person name="Edger P.P."/>
            <person name="Chelaifa H."/>
            <person name="Tack D."/>
            <person name="Lassalle G."/>
            <person name="Mestiri I."/>
            <person name="Schnel N."/>
            <person name="Le Paslier M.C."/>
            <person name="Fan G."/>
            <person name="Renault V."/>
            <person name="Bayer P.E."/>
            <person name="Golicz A.A."/>
            <person name="Manoli S."/>
            <person name="Lee T.H."/>
            <person name="Thi V.H."/>
            <person name="Chalabi S."/>
            <person name="Hu Q."/>
            <person name="Fan C."/>
            <person name="Tollenaere R."/>
            <person name="Lu Y."/>
            <person name="Battail C."/>
            <person name="Shen J."/>
            <person name="Sidebottom C.H."/>
            <person name="Wang X."/>
            <person name="Canaguier A."/>
            <person name="Chauveau A."/>
            <person name="Berard A."/>
            <person name="Deniot G."/>
            <person name="Guan M."/>
            <person name="Liu Z."/>
            <person name="Sun F."/>
            <person name="Lim Y.P."/>
            <person name="Lyons E."/>
            <person name="Town C.D."/>
            <person name="Bancroft I."/>
            <person name="Wang X."/>
            <person name="Meng J."/>
            <person name="Ma J."/>
            <person name="Pires J.C."/>
            <person name="King G.J."/>
            <person name="Brunel D."/>
            <person name="Delourme R."/>
            <person name="Renard M."/>
            <person name="Aury J.M."/>
            <person name="Adams K.L."/>
            <person name="Batley J."/>
            <person name="Snowdon R.J."/>
            <person name="Tost J."/>
            <person name="Edwards D."/>
            <person name="Zhou Y."/>
            <person name="Hua W."/>
            <person name="Sharpe A.G."/>
            <person name="Paterson A.H."/>
            <person name="Guan C."/>
            <person name="Wincker P."/>
        </authorList>
    </citation>
    <scope>NUCLEOTIDE SEQUENCE [LARGE SCALE GENOMIC DNA]</scope>
    <source>
        <strain evidence="3">cv. Darmor-bzh</strain>
    </source>
</reference>
<feature type="chain" id="PRO_5012881417" evidence="1">
    <location>
        <begin position="16"/>
        <end position="31"/>
    </location>
</feature>
<dbReference type="Gramene" id="CDY69571">
    <property type="protein sequence ID" value="CDY69571"/>
    <property type="gene ID" value="GSBRNA2T00088875001"/>
</dbReference>